<sequence>MVLDEILDEICGRIDERTDIMSRGLITEPLRRPGERRIVPPLRIRLPQPRNVRERKPARSKDYSPPGWSGGRQKIETALIDVHVSPKRITHYEYRTRRSSRLVESLSNALTEVATSSSYSRSPLFDESPRIASQKGFLSSAKKASRGRKKGAMSIGSRQRMSSGATRSVSVLVIVENFIF</sequence>
<name>A0A915AFD1_PARUN</name>
<reference evidence="3" key="1">
    <citation type="submission" date="2022-11" db="UniProtKB">
        <authorList>
            <consortium name="WormBaseParasite"/>
        </authorList>
    </citation>
    <scope>IDENTIFICATION</scope>
</reference>
<dbReference type="AlphaFoldDB" id="A0A915AFD1"/>
<feature type="region of interest" description="Disordered" evidence="1">
    <location>
        <begin position="136"/>
        <end position="160"/>
    </location>
</feature>
<evidence type="ECO:0000313" key="3">
    <source>
        <dbReference type="WBParaSite" id="PgR007_g089_t01"/>
    </source>
</evidence>
<evidence type="ECO:0000256" key="1">
    <source>
        <dbReference type="SAM" id="MobiDB-lite"/>
    </source>
</evidence>
<feature type="compositionally biased region" description="Basic and acidic residues" evidence="1">
    <location>
        <begin position="51"/>
        <end position="62"/>
    </location>
</feature>
<dbReference type="Proteomes" id="UP000887569">
    <property type="component" value="Unplaced"/>
</dbReference>
<protein>
    <submittedName>
        <fullName evidence="3">Uncharacterized protein</fullName>
    </submittedName>
</protein>
<keyword evidence="2" id="KW-1185">Reference proteome</keyword>
<accession>A0A915AFD1</accession>
<proteinExistence type="predicted"/>
<feature type="region of interest" description="Disordered" evidence="1">
    <location>
        <begin position="47"/>
        <end position="70"/>
    </location>
</feature>
<dbReference type="WBParaSite" id="PgR007_g089_t01">
    <property type="protein sequence ID" value="PgR007_g089_t01"/>
    <property type="gene ID" value="PgR007_g089"/>
</dbReference>
<organism evidence="2 3">
    <name type="scientific">Parascaris univalens</name>
    <name type="common">Nematode worm</name>
    <dbReference type="NCBI Taxonomy" id="6257"/>
    <lineage>
        <taxon>Eukaryota</taxon>
        <taxon>Metazoa</taxon>
        <taxon>Ecdysozoa</taxon>
        <taxon>Nematoda</taxon>
        <taxon>Chromadorea</taxon>
        <taxon>Rhabditida</taxon>
        <taxon>Spirurina</taxon>
        <taxon>Ascaridomorpha</taxon>
        <taxon>Ascaridoidea</taxon>
        <taxon>Ascarididae</taxon>
        <taxon>Parascaris</taxon>
    </lineage>
</organism>
<evidence type="ECO:0000313" key="2">
    <source>
        <dbReference type="Proteomes" id="UP000887569"/>
    </source>
</evidence>